<sequence length="46" mass="4905">MDGLRWTAIIVVAMLGGGLAVCVLIALVVLFLGHVAARLFNNDEHD</sequence>
<dbReference type="Proteomes" id="UP001620514">
    <property type="component" value="Unassembled WGS sequence"/>
</dbReference>
<organism evidence="3 4">
    <name type="scientific">Caballeronia udeis</name>
    <dbReference type="NCBI Taxonomy" id="1232866"/>
    <lineage>
        <taxon>Bacteria</taxon>
        <taxon>Pseudomonadati</taxon>
        <taxon>Pseudomonadota</taxon>
        <taxon>Betaproteobacteria</taxon>
        <taxon>Burkholderiales</taxon>
        <taxon>Burkholderiaceae</taxon>
        <taxon>Caballeronia</taxon>
    </lineage>
</organism>
<protein>
    <submittedName>
        <fullName evidence="2">Cytochrome c oxidase subunit IV</fullName>
    </submittedName>
</protein>
<name>A0A158JE29_9BURK</name>
<dbReference type="RefSeq" id="WP_156529100.1">
    <property type="nucleotide sequence ID" value="NZ_FCOK02000082.1"/>
</dbReference>
<dbReference type="EMBL" id="JBIYDN010000014">
    <property type="protein sequence ID" value="MFK4444417.1"/>
    <property type="molecule type" value="Genomic_DNA"/>
</dbReference>
<evidence type="ECO:0000313" key="2">
    <source>
        <dbReference type="EMBL" id="MFK4444417.1"/>
    </source>
</evidence>
<feature type="transmembrane region" description="Helical" evidence="1">
    <location>
        <begin position="6"/>
        <end position="32"/>
    </location>
</feature>
<keyword evidence="1" id="KW-0812">Transmembrane</keyword>
<keyword evidence="5" id="KW-1185">Reference proteome</keyword>
<proteinExistence type="predicted"/>
<dbReference type="EMBL" id="FCOK02000082">
    <property type="protein sequence ID" value="SAL67102.1"/>
    <property type="molecule type" value="Genomic_DNA"/>
</dbReference>
<evidence type="ECO:0000313" key="4">
    <source>
        <dbReference type="Proteomes" id="UP000054683"/>
    </source>
</evidence>
<evidence type="ECO:0000256" key="1">
    <source>
        <dbReference type="SAM" id="Phobius"/>
    </source>
</evidence>
<dbReference type="Proteomes" id="UP000054683">
    <property type="component" value="Unassembled WGS sequence"/>
</dbReference>
<evidence type="ECO:0000313" key="3">
    <source>
        <dbReference type="EMBL" id="SAL67102.1"/>
    </source>
</evidence>
<reference evidence="3 4" key="1">
    <citation type="submission" date="2016-01" db="EMBL/GenBank/DDBJ databases">
        <authorList>
            <person name="Oliw E.H."/>
        </authorList>
    </citation>
    <scope>NUCLEOTIDE SEQUENCE [LARGE SCALE GENOMIC DNA]</scope>
    <source>
        <strain evidence="3">LMG 27134</strain>
    </source>
</reference>
<keyword evidence="1" id="KW-0472">Membrane</keyword>
<reference evidence="2" key="2">
    <citation type="submission" date="2024-10" db="EMBL/GenBank/DDBJ databases">
        <authorList>
            <person name="Deangelis K."/>
            <person name="Huntemann M."/>
            <person name="Clum A."/>
            <person name="Wang J."/>
            <person name="Palaniappan K."/>
            <person name="Ritter S."/>
            <person name="Chen I.-M."/>
            <person name="Stamatis D."/>
            <person name="Reddy T."/>
            <person name="O'Malley R."/>
            <person name="Daum C."/>
            <person name="Ng V."/>
            <person name="Ivanova N."/>
            <person name="Kyrpides N."/>
            <person name="Woyke T."/>
        </authorList>
    </citation>
    <scope>NUCLEOTIDE SEQUENCE</scope>
    <source>
        <strain evidence="2">GAS97</strain>
    </source>
</reference>
<evidence type="ECO:0000313" key="5">
    <source>
        <dbReference type="Proteomes" id="UP001620514"/>
    </source>
</evidence>
<gene>
    <name evidence="2" type="ORF">ABH943_004439</name>
    <name evidence="3" type="ORF">AWB69_07640</name>
</gene>
<reference evidence="2 5" key="3">
    <citation type="submission" date="2024-11" db="EMBL/GenBank/DDBJ databases">
        <title>Using genomics to understand microbial adaptation to soil warming.</title>
        <authorList>
            <person name="Deangelis K.M. PhD."/>
        </authorList>
    </citation>
    <scope>NUCLEOTIDE SEQUENCE [LARGE SCALE GENOMIC DNA]</scope>
    <source>
        <strain evidence="2 5">GAS97</strain>
    </source>
</reference>
<dbReference type="AlphaFoldDB" id="A0A158JE29"/>
<keyword evidence="1" id="KW-1133">Transmembrane helix</keyword>
<accession>A0A158JE29</accession>